<dbReference type="PROSITE" id="PS50878">
    <property type="entry name" value="RT_POL"/>
    <property type="match status" value="1"/>
</dbReference>
<dbReference type="AlphaFoldDB" id="A0A1S3HB79"/>
<name>A0A1S3HB79_LINAN</name>
<evidence type="ECO:0000259" key="2">
    <source>
        <dbReference type="PROSITE" id="PS50878"/>
    </source>
</evidence>
<sequence>MRIIIEPSLDWQTPLYSVFVDFQKAFDSVDREVIWKLMQHITSKYITIIQQLYEDATCQVIHEGKLTDPSQIQSAVRQVMVVDWIMRQSTAGHKTGIQWTFTKQLEDLDFADDISLLSHRQQHAQEKLERVAVEAEKTGLRVNIRKTEVLRINNQQQDPLISTAGGDQGSRQVNLPGQRSE</sequence>
<dbReference type="KEGG" id="lak:106153136"/>
<dbReference type="RefSeq" id="XP_013382404.1">
    <property type="nucleotide sequence ID" value="XM_013526950.1"/>
</dbReference>
<feature type="compositionally biased region" description="Polar residues" evidence="1">
    <location>
        <begin position="169"/>
        <end position="181"/>
    </location>
</feature>
<keyword evidence="3" id="KW-1185">Reference proteome</keyword>
<dbReference type="Proteomes" id="UP000085678">
    <property type="component" value="Unplaced"/>
</dbReference>
<dbReference type="Pfam" id="PF00078">
    <property type="entry name" value="RVT_1"/>
    <property type="match status" value="1"/>
</dbReference>
<proteinExistence type="predicted"/>
<dbReference type="PANTHER" id="PTHR47027">
    <property type="entry name" value="REVERSE TRANSCRIPTASE DOMAIN-CONTAINING PROTEIN"/>
    <property type="match status" value="1"/>
</dbReference>
<dbReference type="GeneID" id="106153136"/>
<organism evidence="3 4">
    <name type="scientific">Lingula anatina</name>
    <name type="common">Brachiopod</name>
    <name type="synonym">Lingula unguis</name>
    <dbReference type="NCBI Taxonomy" id="7574"/>
    <lineage>
        <taxon>Eukaryota</taxon>
        <taxon>Metazoa</taxon>
        <taxon>Spiralia</taxon>
        <taxon>Lophotrochozoa</taxon>
        <taxon>Brachiopoda</taxon>
        <taxon>Linguliformea</taxon>
        <taxon>Lingulata</taxon>
        <taxon>Lingulida</taxon>
        <taxon>Linguloidea</taxon>
        <taxon>Lingulidae</taxon>
        <taxon>Lingula</taxon>
    </lineage>
</organism>
<dbReference type="InterPro" id="IPR000477">
    <property type="entry name" value="RT_dom"/>
</dbReference>
<accession>A0A1S3HB79</accession>
<dbReference type="PANTHER" id="PTHR47027:SF20">
    <property type="entry name" value="REVERSE TRANSCRIPTASE-LIKE PROTEIN WITH RNA-DIRECTED DNA POLYMERASE DOMAIN"/>
    <property type="match status" value="1"/>
</dbReference>
<evidence type="ECO:0000256" key="1">
    <source>
        <dbReference type="SAM" id="MobiDB-lite"/>
    </source>
</evidence>
<feature type="region of interest" description="Disordered" evidence="1">
    <location>
        <begin position="157"/>
        <end position="181"/>
    </location>
</feature>
<dbReference type="OrthoDB" id="6255742at2759"/>
<feature type="domain" description="Reverse transcriptase" evidence="2">
    <location>
        <begin position="1"/>
        <end position="181"/>
    </location>
</feature>
<evidence type="ECO:0000313" key="3">
    <source>
        <dbReference type="Proteomes" id="UP000085678"/>
    </source>
</evidence>
<protein>
    <submittedName>
        <fullName evidence="4">Uncharacterized protein LOC106153136</fullName>
    </submittedName>
</protein>
<evidence type="ECO:0000313" key="4">
    <source>
        <dbReference type="RefSeq" id="XP_013382404.1"/>
    </source>
</evidence>
<dbReference type="InParanoid" id="A0A1S3HB79"/>
<reference evidence="4" key="1">
    <citation type="submission" date="2025-08" db="UniProtKB">
        <authorList>
            <consortium name="RefSeq"/>
        </authorList>
    </citation>
    <scope>IDENTIFICATION</scope>
    <source>
        <tissue evidence="4">Gonads</tissue>
    </source>
</reference>
<gene>
    <name evidence="4" type="primary">LOC106153136</name>
</gene>
<dbReference type="STRING" id="7574.A0A1S3HB79"/>